<name>A0A415D505_9FIRM</name>
<gene>
    <name evidence="1" type="ORF">DW116_07690</name>
</gene>
<dbReference type="EMBL" id="QRMI01000017">
    <property type="protein sequence ID" value="RHJ61216.1"/>
    <property type="molecule type" value="Genomic_DNA"/>
</dbReference>
<sequence length="432" mass="47188">MKIKVVNQRLYLEPPETAEGTREYLRAEFDFSEEWEGTVKTAFFRGADGNTYTQLLENDACTVPAVALAAPGRVGVSVSGTLGETVITTDIKSFSVPATLSGGTPSDPEPTLWQEVLDKFEKVSEVEEKVTELKSEIATKITAPENPEVGKAFKIKSVNDDGTFIGEWADCANLDVRINGESIVQNGVAEIPIANRDNVFGVVKTVPYEFWGTGVGASSNDGQLRLYPASENSIDARQKINRSPISVNNLDYAVKAAMCDGKGAVWTAKEQAAARERMGAESSDWEDVITYITSSEEEECTTCYIDFEHTYRKIYVLIDESAIKGTTYMSVRFGVIGKNKLHNVALLANTSPVFNIKQKYKTFSAEVMNTADISYRYTASSSLQLYSYCENPSIGRVGTPSITAVDASAIGGITWYGKMYAGTRIVVKGVRA</sequence>
<protein>
    <submittedName>
        <fullName evidence="1">Uncharacterized protein</fullName>
    </submittedName>
</protein>
<proteinExistence type="predicted"/>
<dbReference type="AlphaFoldDB" id="A0A415D505"/>
<reference evidence="1 2" key="1">
    <citation type="submission" date="2018-08" db="EMBL/GenBank/DDBJ databases">
        <title>A genome reference for cultivated species of the human gut microbiota.</title>
        <authorList>
            <person name="Zou Y."/>
            <person name="Xue W."/>
            <person name="Luo G."/>
        </authorList>
    </citation>
    <scope>NUCLEOTIDE SEQUENCE [LARGE SCALE GENOMIC DNA]</scope>
    <source>
        <strain evidence="1 2">AM09-9</strain>
    </source>
</reference>
<dbReference type="RefSeq" id="WP_118279060.1">
    <property type="nucleotide sequence ID" value="NZ_JAQDJO010000018.1"/>
</dbReference>
<organism evidence="1 2">
    <name type="scientific">[Ruminococcus] lactaris</name>
    <dbReference type="NCBI Taxonomy" id="46228"/>
    <lineage>
        <taxon>Bacteria</taxon>
        <taxon>Bacillati</taxon>
        <taxon>Bacillota</taxon>
        <taxon>Clostridia</taxon>
        <taxon>Lachnospirales</taxon>
        <taxon>Lachnospiraceae</taxon>
        <taxon>Mediterraneibacter</taxon>
    </lineage>
</organism>
<accession>A0A415D505</accession>
<evidence type="ECO:0000313" key="2">
    <source>
        <dbReference type="Proteomes" id="UP000285832"/>
    </source>
</evidence>
<comment type="caution">
    <text evidence="1">The sequence shown here is derived from an EMBL/GenBank/DDBJ whole genome shotgun (WGS) entry which is preliminary data.</text>
</comment>
<evidence type="ECO:0000313" key="1">
    <source>
        <dbReference type="EMBL" id="RHJ61216.1"/>
    </source>
</evidence>
<dbReference type="Proteomes" id="UP000285832">
    <property type="component" value="Unassembled WGS sequence"/>
</dbReference>